<keyword evidence="3" id="KW-0808">Transferase</keyword>
<dbReference type="Proteomes" id="UP000323502">
    <property type="component" value="Unassembled WGS sequence"/>
</dbReference>
<evidence type="ECO:0000313" key="3">
    <source>
        <dbReference type="EMBL" id="MWC45451.1"/>
    </source>
</evidence>
<accession>A0A1G7FIH4</accession>
<feature type="region of interest" description="Disordered" evidence="1">
    <location>
        <begin position="180"/>
        <end position="212"/>
    </location>
</feature>
<dbReference type="InterPro" id="IPR022496">
    <property type="entry name" value="T6A_TsaB"/>
</dbReference>
<protein>
    <submittedName>
        <fullName evidence="3">tRNA (Adenosine(37)-N6)-threonylcarbamoyltransferase complex dimerization subunit type 1 TsaB</fullName>
    </submittedName>
    <submittedName>
        <fullName evidence="4">tRNA threonylcarbamoyl adenosine modification protein YeaZ</fullName>
    </submittedName>
</protein>
<organism evidence="4 5">
    <name type="scientific">Sphingomonas carotinifaciens</name>
    <dbReference type="NCBI Taxonomy" id="1166323"/>
    <lineage>
        <taxon>Bacteria</taxon>
        <taxon>Pseudomonadati</taxon>
        <taxon>Pseudomonadota</taxon>
        <taxon>Alphaproteobacteria</taxon>
        <taxon>Sphingomonadales</taxon>
        <taxon>Sphingomonadaceae</taxon>
        <taxon>Sphingomonas</taxon>
    </lineage>
</organism>
<dbReference type="RefSeq" id="WP_149680966.1">
    <property type="nucleotide sequence ID" value="NZ_FNBI01000001.1"/>
</dbReference>
<evidence type="ECO:0000313" key="4">
    <source>
        <dbReference type="EMBL" id="SDE75713.1"/>
    </source>
</evidence>
<dbReference type="SUPFAM" id="SSF53067">
    <property type="entry name" value="Actin-like ATPase domain"/>
    <property type="match status" value="1"/>
</dbReference>
<dbReference type="GO" id="GO:0016740">
    <property type="term" value="F:transferase activity"/>
    <property type="evidence" value="ECO:0007669"/>
    <property type="project" value="UniProtKB-KW"/>
</dbReference>
<dbReference type="AlphaFoldDB" id="A0A1G7FIH4"/>
<dbReference type="Gene3D" id="3.30.420.40">
    <property type="match status" value="2"/>
</dbReference>
<evidence type="ECO:0000313" key="6">
    <source>
        <dbReference type="Proteomes" id="UP000436801"/>
    </source>
</evidence>
<evidence type="ECO:0000259" key="2">
    <source>
        <dbReference type="Pfam" id="PF00814"/>
    </source>
</evidence>
<dbReference type="Proteomes" id="UP000436801">
    <property type="component" value="Unassembled WGS sequence"/>
</dbReference>
<dbReference type="InterPro" id="IPR043129">
    <property type="entry name" value="ATPase_NBD"/>
</dbReference>
<dbReference type="InterPro" id="IPR000905">
    <property type="entry name" value="Gcp-like_dom"/>
</dbReference>
<reference evidence="3 6" key="2">
    <citation type="submission" date="2019-12" db="EMBL/GenBank/DDBJ databases">
        <authorList>
            <person name="Zheng J."/>
        </authorList>
    </citation>
    <scope>NUCLEOTIDE SEQUENCE [LARGE SCALE GENOMIC DNA]</scope>
    <source>
        <strain evidence="3 6">DSM 27347</strain>
    </source>
</reference>
<dbReference type="EMBL" id="WSUT01000005">
    <property type="protein sequence ID" value="MWC45451.1"/>
    <property type="molecule type" value="Genomic_DNA"/>
</dbReference>
<dbReference type="GO" id="GO:0002949">
    <property type="term" value="P:tRNA threonylcarbamoyladenosine modification"/>
    <property type="evidence" value="ECO:0007669"/>
    <property type="project" value="InterPro"/>
</dbReference>
<keyword evidence="5" id="KW-1185">Reference proteome</keyword>
<proteinExistence type="predicted"/>
<dbReference type="OrthoDB" id="9809995at2"/>
<evidence type="ECO:0000313" key="5">
    <source>
        <dbReference type="Proteomes" id="UP000323502"/>
    </source>
</evidence>
<gene>
    <name evidence="3" type="primary">tsaB</name>
    <name evidence="3" type="ORF">GQR91_17700</name>
    <name evidence="4" type="ORF">SAMN05216557_101422</name>
</gene>
<sequence>MRTLVIETATAACSVALIEDGRVIDHAHDVVGRGHAEKLVPMIAALDGGGRADRILVDCGPGSFTGIRVGLAAARGLAFGWQVPVAGFQSLALVAAAALAAHDLAEVCVVLEGGHGEVFVQPFAADLTPLAPAASRKSDAALADLGGRTAVGNGVHRLTALAPDLPVIEALPDAAEAHRLPPAQADLPPRPIYGRAPDAKPPTPRTALGVAA</sequence>
<dbReference type="NCBIfam" id="TIGR03725">
    <property type="entry name" value="T6A_YeaZ"/>
    <property type="match status" value="1"/>
</dbReference>
<evidence type="ECO:0000256" key="1">
    <source>
        <dbReference type="SAM" id="MobiDB-lite"/>
    </source>
</evidence>
<name>A0A1G7FIH4_9SPHN</name>
<reference evidence="4 5" key="1">
    <citation type="submission" date="2016-10" db="EMBL/GenBank/DDBJ databases">
        <authorList>
            <person name="Varghese N."/>
            <person name="Submissions S."/>
        </authorList>
    </citation>
    <scope>NUCLEOTIDE SEQUENCE [LARGE SCALE GENOMIC DNA]</scope>
    <source>
        <strain evidence="4 5">S7-754</strain>
    </source>
</reference>
<dbReference type="EMBL" id="FNBI01000001">
    <property type="protein sequence ID" value="SDE75713.1"/>
    <property type="molecule type" value="Genomic_DNA"/>
</dbReference>
<feature type="domain" description="Gcp-like" evidence="2">
    <location>
        <begin position="32"/>
        <end position="121"/>
    </location>
</feature>
<dbReference type="Pfam" id="PF00814">
    <property type="entry name" value="TsaD"/>
    <property type="match status" value="1"/>
</dbReference>